<reference evidence="1 2" key="1">
    <citation type="submission" date="2019-05" db="EMBL/GenBank/DDBJ databases">
        <title>Genomes sequences of two Nocardia cyriacigeorgica environmental isolates, type strains Nocardia asteroides ATCC 19247 and Nocardia cyriacigeorgica DSM 44484.</title>
        <authorList>
            <person name="Vautrin F."/>
            <person name="Bergeron E."/>
            <person name="Dubost A."/>
            <person name="Abrouk D."/>
            <person name="Rodriguez Nava V."/>
            <person name="Pujic P."/>
        </authorList>
    </citation>
    <scope>NUCLEOTIDE SEQUENCE [LARGE SCALE GENOMIC DNA]</scope>
    <source>
        <strain evidence="1 2">EML 1456</strain>
    </source>
</reference>
<gene>
    <name evidence="1" type="ORF">FEK35_23670</name>
</gene>
<name>A0A5R8P8W5_9NOCA</name>
<comment type="caution">
    <text evidence="1">The sequence shown here is derived from an EMBL/GenBank/DDBJ whole genome shotgun (WGS) entry which is preliminary data.</text>
</comment>
<proteinExistence type="predicted"/>
<accession>A0A5R8P8W5</accession>
<dbReference type="EMBL" id="VBUU01000030">
    <property type="protein sequence ID" value="TLG01703.1"/>
    <property type="molecule type" value="Genomic_DNA"/>
</dbReference>
<evidence type="ECO:0000313" key="1">
    <source>
        <dbReference type="EMBL" id="TLG01703.1"/>
    </source>
</evidence>
<dbReference type="Proteomes" id="UP000308349">
    <property type="component" value="Unassembled WGS sequence"/>
</dbReference>
<protein>
    <submittedName>
        <fullName evidence="1">Uncharacterized protein</fullName>
    </submittedName>
</protein>
<sequence>MSANGDESLCGTLSNIYPHRQVPVTASGTTSHARHRSCSLITTVDLGATSSRTDGLSRRVETLLTGCFGGFALLPILTARRRKIASIAARS</sequence>
<dbReference type="RefSeq" id="WP_138458059.1">
    <property type="nucleotide sequence ID" value="NZ_VBUU01000030.1"/>
</dbReference>
<evidence type="ECO:0000313" key="2">
    <source>
        <dbReference type="Proteomes" id="UP000308349"/>
    </source>
</evidence>
<organism evidence="1 2">
    <name type="scientific">Nocardia cyriacigeorgica</name>
    <dbReference type="NCBI Taxonomy" id="135487"/>
    <lineage>
        <taxon>Bacteria</taxon>
        <taxon>Bacillati</taxon>
        <taxon>Actinomycetota</taxon>
        <taxon>Actinomycetes</taxon>
        <taxon>Mycobacteriales</taxon>
        <taxon>Nocardiaceae</taxon>
        <taxon>Nocardia</taxon>
    </lineage>
</organism>
<dbReference type="AlphaFoldDB" id="A0A5R8P8W5"/>